<sequence length="120" mass="13299">MTGGQQHQYSVRPATPEDLGDLQALARRTIDACYRGFLGGPTVDLMMIDPDEHRRGLGRVLLRHAEETLLARYPVIRLETFPDNVRARAFSEVCGWASAGLLEDEGPAKLVYTRSGVAPY</sequence>
<name>A0AB33KRA3_9ACTN</name>
<dbReference type="GO" id="GO:0016747">
    <property type="term" value="F:acyltransferase activity, transferring groups other than amino-acyl groups"/>
    <property type="evidence" value="ECO:0007669"/>
    <property type="project" value="InterPro"/>
</dbReference>
<evidence type="ECO:0000313" key="2">
    <source>
        <dbReference type="EMBL" id="BFP54265.1"/>
    </source>
</evidence>
<dbReference type="PROSITE" id="PS51186">
    <property type="entry name" value="GNAT"/>
    <property type="match status" value="1"/>
</dbReference>
<protein>
    <recommendedName>
        <fullName evidence="1">N-acetyltransferase domain-containing protein</fullName>
    </recommendedName>
</protein>
<organism evidence="2">
    <name type="scientific">Streptomyces sp. CMC78</name>
    <dbReference type="NCBI Taxonomy" id="3231512"/>
    <lineage>
        <taxon>Bacteria</taxon>
        <taxon>Bacillati</taxon>
        <taxon>Actinomycetota</taxon>
        <taxon>Actinomycetes</taxon>
        <taxon>Kitasatosporales</taxon>
        <taxon>Streptomycetaceae</taxon>
        <taxon>Streptomyces</taxon>
    </lineage>
</organism>
<gene>
    <name evidence="2" type="ORF">SCMC78_40720</name>
</gene>
<dbReference type="SUPFAM" id="SSF55729">
    <property type="entry name" value="Acyl-CoA N-acyltransferases (Nat)"/>
    <property type="match status" value="1"/>
</dbReference>
<dbReference type="CDD" id="cd04301">
    <property type="entry name" value="NAT_SF"/>
    <property type="match status" value="1"/>
</dbReference>
<feature type="domain" description="N-acetyltransferase" evidence="1">
    <location>
        <begin position="1"/>
        <end position="117"/>
    </location>
</feature>
<dbReference type="InterPro" id="IPR000182">
    <property type="entry name" value="GNAT_dom"/>
</dbReference>
<evidence type="ECO:0000259" key="1">
    <source>
        <dbReference type="PROSITE" id="PS51186"/>
    </source>
</evidence>
<proteinExistence type="predicted"/>
<dbReference type="EMBL" id="AP035884">
    <property type="protein sequence ID" value="BFP54265.1"/>
    <property type="molecule type" value="Genomic_DNA"/>
</dbReference>
<dbReference type="InterPro" id="IPR016181">
    <property type="entry name" value="Acyl_CoA_acyltransferase"/>
</dbReference>
<dbReference type="KEGG" id="stcm:SCMC78_40720"/>
<dbReference type="Pfam" id="PF00583">
    <property type="entry name" value="Acetyltransf_1"/>
    <property type="match status" value="1"/>
</dbReference>
<reference evidence="2" key="1">
    <citation type="submission" date="2024-07" db="EMBL/GenBank/DDBJ databases">
        <title>Complete genome sequences of cellulolytic bacteria, Kitasatospora sp. CMC57 and Streptomyces sp. CMC78, isolated from Japanese agricultural soil.</title>
        <authorList>
            <person name="Hashimoto T."/>
            <person name="Ito M."/>
            <person name="Iwamoto M."/>
            <person name="Fukahori D."/>
            <person name="Shoda T."/>
            <person name="Sakoda M."/>
            <person name="Morohoshi T."/>
            <person name="Mitsuboshi M."/>
            <person name="Nishizawa T."/>
        </authorList>
    </citation>
    <scope>NUCLEOTIDE SEQUENCE</scope>
    <source>
        <strain evidence="2">CMC78</strain>
    </source>
</reference>
<dbReference type="RefSeq" id="WP_398693535.1">
    <property type="nucleotide sequence ID" value="NZ_AP035884.1"/>
</dbReference>
<dbReference type="Gene3D" id="3.40.630.30">
    <property type="match status" value="1"/>
</dbReference>
<accession>A0AB33KRA3</accession>
<dbReference type="AlphaFoldDB" id="A0AB33KRA3"/>